<evidence type="ECO:0000313" key="3">
    <source>
        <dbReference type="Proteomes" id="UP000604825"/>
    </source>
</evidence>
<evidence type="ECO:0000313" key="2">
    <source>
        <dbReference type="EMBL" id="CAD6251446.1"/>
    </source>
</evidence>
<dbReference type="OrthoDB" id="10339551at2759"/>
<feature type="domain" description="F-box protein AT5G49610-like beta-propeller" evidence="1">
    <location>
        <begin position="106"/>
        <end position="382"/>
    </location>
</feature>
<dbReference type="Proteomes" id="UP000604825">
    <property type="component" value="Unassembled WGS sequence"/>
</dbReference>
<dbReference type="Pfam" id="PF23635">
    <property type="entry name" value="Beta-prop_AT5G49610-like"/>
    <property type="match status" value="1"/>
</dbReference>
<dbReference type="EMBL" id="CAJGYO010000008">
    <property type="protein sequence ID" value="CAD6251446.1"/>
    <property type="molecule type" value="Genomic_DNA"/>
</dbReference>
<dbReference type="InterPro" id="IPR056594">
    <property type="entry name" value="AT5G49610-like_b-prop"/>
</dbReference>
<protein>
    <recommendedName>
        <fullName evidence="1">F-box protein AT5G49610-like beta-propeller domain-containing protein</fullName>
    </recommendedName>
</protein>
<dbReference type="PANTHER" id="PTHR33207">
    <property type="entry name" value="F-BOX DOMAIN CONTAINING PROTEIN-RELATED"/>
    <property type="match status" value="1"/>
</dbReference>
<proteinExistence type="predicted"/>
<sequence>MELSPTPVEKDTSTSNVLTNGDLLRKILLRLGCPSSLISAALTSKRWLRGASEQAGHPPGLLGVYVSSAGISSSEFIPLLQPDASIPEASAVLADFDLGNFPAPNVCDCRNGVVLFEFGSDGETFHRAGLAVRSPLLYPDMDKAAVLPRAPQPTFLEYPHAMLLPADHGDDALCYRVDVHTNESDNKVTALVCVLRSGSWAIRCIAWGLLAKSPVKSLPTTVLAGGKIYMATQAGYILELNLDNGTFFTVDLPDGVELDQYPGNLVHCGGDDSVLYLFHVDGENRLNVWLRRMNDDHGHGGAGAAGVLAAVPTGDGDEDAAAVMVVGAGDNAEFVFLELGITGIVVCMHLKTREVKQVYQREPDDDYLISVRPFMFVRPPVFPVQDAHEGQAAPHQEYE</sequence>
<keyword evidence="3" id="KW-1185">Reference proteome</keyword>
<evidence type="ECO:0000259" key="1">
    <source>
        <dbReference type="Pfam" id="PF23635"/>
    </source>
</evidence>
<comment type="caution">
    <text evidence="2">The sequence shown here is derived from an EMBL/GenBank/DDBJ whole genome shotgun (WGS) entry which is preliminary data.</text>
</comment>
<dbReference type="AlphaFoldDB" id="A0A811PZU6"/>
<organism evidence="2 3">
    <name type="scientific">Miscanthus lutarioriparius</name>
    <dbReference type="NCBI Taxonomy" id="422564"/>
    <lineage>
        <taxon>Eukaryota</taxon>
        <taxon>Viridiplantae</taxon>
        <taxon>Streptophyta</taxon>
        <taxon>Embryophyta</taxon>
        <taxon>Tracheophyta</taxon>
        <taxon>Spermatophyta</taxon>
        <taxon>Magnoliopsida</taxon>
        <taxon>Liliopsida</taxon>
        <taxon>Poales</taxon>
        <taxon>Poaceae</taxon>
        <taxon>PACMAD clade</taxon>
        <taxon>Panicoideae</taxon>
        <taxon>Andropogonodae</taxon>
        <taxon>Andropogoneae</taxon>
        <taxon>Saccharinae</taxon>
        <taxon>Miscanthus</taxon>
    </lineage>
</organism>
<accession>A0A811PZU6</accession>
<gene>
    <name evidence="2" type="ORF">NCGR_LOCUS35190</name>
</gene>
<name>A0A811PZU6_9POAL</name>
<reference evidence="2" key="1">
    <citation type="submission" date="2020-10" db="EMBL/GenBank/DDBJ databases">
        <authorList>
            <person name="Han B."/>
            <person name="Lu T."/>
            <person name="Zhao Q."/>
            <person name="Huang X."/>
            <person name="Zhao Y."/>
        </authorList>
    </citation>
    <scope>NUCLEOTIDE SEQUENCE</scope>
</reference>